<dbReference type="AlphaFoldDB" id="A0A212DI94"/>
<proteinExistence type="predicted"/>
<comment type="caution">
    <text evidence="1">The sequence shown here is derived from an EMBL/GenBank/DDBJ whole genome shotgun (WGS) entry which is preliminary data.</text>
</comment>
<dbReference type="EMBL" id="MKHE01000001">
    <property type="protein sequence ID" value="OWK17891.1"/>
    <property type="molecule type" value="Genomic_DNA"/>
</dbReference>
<dbReference type="Proteomes" id="UP000242450">
    <property type="component" value="Chromosome 1"/>
</dbReference>
<accession>A0A212DI94</accession>
<keyword evidence="2" id="KW-1185">Reference proteome</keyword>
<reference evidence="1 2" key="1">
    <citation type="journal article" date="2018" name="Mol. Genet. Genomics">
        <title>The red deer Cervus elaphus genome CerEla1.0: sequencing, annotating, genes, and chromosomes.</title>
        <authorList>
            <person name="Bana N.A."/>
            <person name="Nyiri A."/>
            <person name="Nagy J."/>
            <person name="Frank K."/>
            <person name="Nagy T."/>
            <person name="Steger V."/>
            <person name="Schiller M."/>
            <person name="Lakatos P."/>
            <person name="Sugar L."/>
            <person name="Horn P."/>
            <person name="Barta E."/>
            <person name="Orosz L."/>
        </authorList>
    </citation>
    <scope>NUCLEOTIDE SEQUENCE [LARGE SCALE GENOMIC DNA]</scope>
    <source>
        <strain evidence="1">Hungarian</strain>
    </source>
</reference>
<gene>
    <name evidence="1" type="ORF">Celaphus_00009221</name>
</gene>
<name>A0A212DI94_CEREH</name>
<sequence length="103" mass="12204">MVIEEATTGTTTKQDSDVATTELCFEIPLFGSTLNKFAEKLLHTTKKAFKDPDIPAEYSLYLSLTLFIHSRKMFQHWIFTQKSAFSRLLYHLRRIWEFHFLER</sequence>
<protein>
    <submittedName>
        <fullName evidence="1">Uncharacterized protein</fullName>
    </submittedName>
</protein>
<organism evidence="1 2">
    <name type="scientific">Cervus elaphus hippelaphus</name>
    <name type="common">European red deer</name>
    <dbReference type="NCBI Taxonomy" id="46360"/>
    <lineage>
        <taxon>Eukaryota</taxon>
        <taxon>Metazoa</taxon>
        <taxon>Chordata</taxon>
        <taxon>Craniata</taxon>
        <taxon>Vertebrata</taxon>
        <taxon>Euteleostomi</taxon>
        <taxon>Mammalia</taxon>
        <taxon>Eutheria</taxon>
        <taxon>Laurasiatheria</taxon>
        <taxon>Artiodactyla</taxon>
        <taxon>Ruminantia</taxon>
        <taxon>Pecora</taxon>
        <taxon>Cervidae</taxon>
        <taxon>Cervinae</taxon>
        <taxon>Cervus</taxon>
    </lineage>
</organism>
<evidence type="ECO:0000313" key="1">
    <source>
        <dbReference type="EMBL" id="OWK17891.1"/>
    </source>
</evidence>
<feature type="non-terminal residue" evidence="1">
    <location>
        <position position="103"/>
    </location>
</feature>
<evidence type="ECO:0000313" key="2">
    <source>
        <dbReference type="Proteomes" id="UP000242450"/>
    </source>
</evidence>